<dbReference type="EMBL" id="CP098502">
    <property type="protein sequence ID" value="UTI63333.1"/>
    <property type="molecule type" value="Genomic_DNA"/>
</dbReference>
<name>A0ABY5DMW3_9ACTN</name>
<evidence type="ECO:0000256" key="1">
    <source>
        <dbReference type="SAM" id="Coils"/>
    </source>
</evidence>
<evidence type="ECO:0008006" key="5">
    <source>
        <dbReference type="Google" id="ProtNLM"/>
    </source>
</evidence>
<evidence type="ECO:0000256" key="2">
    <source>
        <dbReference type="SAM" id="MobiDB-lite"/>
    </source>
</evidence>
<evidence type="ECO:0000313" key="4">
    <source>
        <dbReference type="Proteomes" id="UP001056035"/>
    </source>
</evidence>
<gene>
    <name evidence="3" type="ORF">NBH00_18495</name>
</gene>
<keyword evidence="1" id="KW-0175">Coiled coil</keyword>
<sequence>MARAAAAERAELARHRERLVAARASLRDELDRIEASLGEVEDRVALLTRLAPDVDPEPAAEIPGHGGSPTSTPTGTTRQVLRGPAIRREAVRVLLDHPDRPEAVHYRQWYELLTDAGYTVAGKDPLAVFLTQVSRSPVVVRGTQTGVYALDPQAPRRLRGRLSDLHAELRSLASTPEATADLAAIRERRREITAETGRTERALEEAETLLAPADDVQYATA</sequence>
<dbReference type="Proteomes" id="UP001056035">
    <property type="component" value="Chromosome"/>
</dbReference>
<keyword evidence="4" id="KW-1185">Reference proteome</keyword>
<organism evidence="3 4">
    <name type="scientific">Paraconexibacter antarcticus</name>
    <dbReference type="NCBI Taxonomy" id="2949664"/>
    <lineage>
        <taxon>Bacteria</taxon>
        <taxon>Bacillati</taxon>
        <taxon>Actinomycetota</taxon>
        <taxon>Thermoleophilia</taxon>
        <taxon>Solirubrobacterales</taxon>
        <taxon>Paraconexibacteraceae</taxon>
        <taxon>Paraconexibacter</taxon>
    </lineage>
</organism>
<feature type="coiled-coil region" evidence="1">
    <location>
        <begin position="16"/>
        <end position="43"/>
    </location>
</feature>
<reference evidence="3 4" key="1">
    <citation type="submission" date="2022-06" db="EMBL/GenBank/DDBJ databases">
        <title>Paraconexibacter antarcticus.</title>
        <authorList>
            <person name="Kim C.S."/>
        </authorList>
    </citation>
    <scope>NUCLEOTIDE SEQUENCE [LARGE SCALE GENOMIC DNA]</scope>
    <source>
        <strain evidence="3 4">02-257</strain>
    </source>
</reference>
<dbReference type="RefSeq" id="WP_254570061.1">
    <property type="nucleotide sequence ID" value="NZ_CP098502.1"/>
</dbReference>
<protein>
    <recommendedName>
        <fullName evidence="5">HTH HARE-type domain-containing protein</fullName>
    </recommendedName>
</protein>
<proteinExistence type="predicted"/>
<feature type="compositionally biased region" description="Low complexity" evidence="2">
    <location>
        <begin position="68"/>
        <end position="77"/>
    </location>
</feature>
<evidence type="ECO:0000313" key="3">
    <source>
        <dbReference type="EMBL" id="UTI63333.1"/>
    </source>
</evidence>
<accession>A0ABY5DMW3</accession>
<feature type="region of interest" description="Disordered" evidence="2">
    <location>
        <begin position="54"/>
        <end position="79"/>
    </location>
</feature>